<feature type="transmembrane region" description="Helical" evidence="5">
    <location>
        <begin position="221"/>
        <end position="239"/>
    </location>
</feature>
<feature type="transmembrane region" description="Helical" evidence="5">
    <location>
        <begin position="138"/>
        <end position="156"/>
    </location>
</feature>
<protein>
    <recommendedName>
        <fullName evidence="6">Major facilitator superfamily (MFS) profile domain-containing protein</fullName>
    </recommendedName>
</protein>
<dbReference type="EMBL" id="CAXKWB010001700">
    <property type="protein sequence ID" value="CAL4065155.1"/>
    <property type="molecule type" value="Genomic_DNA"/>
</dbReference>
<evidence type="ECO:0000256" key="2">
    <source>
        <dbReference type="ARBA" id="ARBA00022692"/>
    </source>
</evidence>
<dbReference type="AlphaFoldDB" id="A0AAV2PV17"/>
<feature type="transmembrane region" description="Helical" evidence="5">
    <location>
        <begin position="192"/>
        <end position="215"/>
    </location>
</feature>
<evidence type="ECO:0000259" key="6">
    <source>
        <dbReference type="PROSITE" id="PS50850"/>
    </source>
</evidence>
<evidence type="ECO:0000256" key="1">
    <source>
        <dbReference type="ARBA" id="ARBA00004141"/>
    </source>
</evidence>
<name>A0AAV2PV17_MEGNR</name>
<organism evidence="7 8">
    <name type="scientific">Meganyctiphanes norvegica</name>
    <name type="common">Northern krill</name>
    <name type="synonym">Thysanopoda norvegica</name>
    <dbReference type="NCBI Taxonomy" id="48144"/>
    <lineage>
        <taxon>Eukaryota</taxon>
        <taxon>Metazoa</taxon>
        <taxon>Ecdysozoa</taxon>
        <taxon>Arthropoda</taxon>
        <taxon>Crustacea</taxon>
        <taxon>Multicrustacea</taxon>
        <taxon>Malacostraca</taxon>
        <taxon>Eumalacostraca</taxon>
        <taxon>Eucarida</taxon>
        <taxon>Euphausiacea</taxon>
        <taxon>Euphausiidae</taxon>
        <taxon>Meganyctiphanes</taxon>
    </lineage>
</organism>
<keyword evidence="4 5" id="KW-0472">Membrane</keyword>
<keyword evidence="8" id="KW-1185">Reference proteome</keyword>
<evidence type="ECO:0000256" key="4">
    <source>
        <dbReference type="ARBA" id="ARBA00023136"/>
    </source>
</evidence>
<sequence>MTNTFDDLLTRLGTGRWSWLYIFLVGYNWLWKSTHINNGAFIASHVDYTCISSTNNTELSRDSCFYYTNTSSNNSQEHTCISWIYDDSPFASTLTSEFNLVCDNAYFRAYYTSAYMIGTMIGNPLAGMLGDRIGRRKVAMAASLVYCIISILIVVLPSLNGIIMARFFIGLADVTTFYTLMMEVCEPKWRGILGIASGIAWAIGTMVLGGTGYLIRNWRDMQLALAIPTLLIPVFVWCINTSKILQIISVERFFDVPVFFKVTIHVPVFLRSPYIPTVVNGYLILSPIIFAPGHHTISGESSNRATSLVYVLSSVTSLVNTLSVTLTGECILILTLTG</sequence>
<comment type="subcellular location">
    <subcellularLocation>
        <location evidence="1">Membrane</location>
        <topology evidence="1">Multi-pass membrane protein</topology>
    </subcellularLocation>
</comment>
<keyword evidence="2 5" id="KW-0812">Transmembrane</keyword>
<dbReference type="PROSITE" id="PS50850">
    <property type="entry name" value="MFS"/>
    <property type="match status" value="1"/>
</dbReference>
<dbReference type="InterPro" id="IPR020846">
    <property type="entry name" value="MFS_dom"/>
</dbReference>
<dbReference type="SUPFAM" id="SSF103473">
    <property type="entry name" value="MFS general substrate transporter"/>
    <property type="match status" value="1"/>
</dbReference>
<proteinExistence type="predicted"/>
<dbReference type="PANTHER" id="PTHR24064">
    <property type="entry name" value="SOLUTE CARRIER FAMILY 22 MEMBER"/>
    <property type="match status" value="1"/>
</dbReference>
<evidence type="ECO:0000256" key="3">
    <source>
        <dbReference type="ARBA" id="ARBA00022989"/>
    </source>
</evidence>
<keyword evidence="3 5" id="KW-1133">Transmembrane helix</keyword>
<dbReference type="GO" id="GO:0016020">
    <property type="term" value="C:membrane"/>
    <property type="evidence" value="ECO:0007669"/>
    <property type="project" value="UniProtKB-SubCell"/>
</dbReference>
<dbReference type="GO" id="GO:0022857">
    <property type="term" value="F:transmembrane transporter activity"/>
    <property type="evidence" value="ECO:0007669"/>
    <property type="project" value="InterPro"/>
</dbReference>
<evidence type="ECO:0000256" key="5">
    <source>
        <dbReference type="SAM" id="Phobius"/>
    </source>
</evidence>
<feature type="domain" description="Major facilitator superfamily (MFS) profile" evidence="6">
    <location>
        <begin position="33"/>
        <end position="338"/>
    </location>
</feature>
<feature type="non-terminal residue" evidence="7">
    <location>
        <position position="338"/>
    </location>
</feature>
<evidence type="ECO:0000313" key="8">
    <source>
        <dbReference type="Proteomes" id="UP001497623"/>
    </source>
</evidence>
<dbReference type="Pfam" id="PF00083">
    <property type="entry name" value="Sugar_tr"/>
    <property type="match status" value="1"/>
</dbReference>
<evidence type="ECO:0000313" key="7">
    <source>
        <dbReference type="EMBL" id="CAL4065155.1"/>
    </source>
</evidence>
<dbReference type="Proteomes" id="UP001497623">
    <property type="component" value="Unassembled WGS sequence"/>
</dbReference>
<dbReference type="InterPro" id="IPR005828">
    <property type="entry name" value="MFS_sugar_transport-like"/>
</dbReference>
<accession>A0AAV2PV17</accession>
<gene>
    <name evidence="7" type="ORF">MNOR_LOCUS4613</name>
</gene>
<comment type="caution">
    <text evidence="7">The sequence shown here is derived from an EMBL/GenBank/DDBJ whole genome shotgun (WGS) entry which is preliminary data.</text>
</comment>
<dbReference type="InterPro" id="IPR036259">
    <property type="entry name" value="MFS_trans_sf"/>
</dbReference>
<reference evidence="7 8" key="1">
    <citation type="submission" date="2024-05" db="EMBL/GenBank/DDBJ databases">
        <authorList>
            <person name="Wallberg A."/>
        </authorList>
    </citation>
    <scope>NUCLEOTIDE SEQUENCE [LARGE SCALE GENOMIC DNA]</scope>
</reference>
<dbReference type="Gene3D" id="1.20.1250.20">
    <property type="entry name" value="MFS general substrate transporter like domains"/>
    <property type="match status" value="1"/>
</dbReference>